<keyword evidence="3 5" id="KW-1133">Transmembrane helix</keyword>
<evidence type="ECO:0000313" key="7">
    <source>
        <dbReference type="Proteomes" id="UP000284842"/>
    </source>
</evidence>
<keyword evidence="7" id="KW-1185">Reference proteome</keyword>
<evidence type="ECO:0000256" key="1">
    <source>
        <dbReference type="ARBA" id="ARBA00004141"/>
    </source>
</evidence>
<feature type="transmembrane region" description="Helical" evidence="5">
    <location>
        <begin position="128"/>
        <end position="148"/>
    </location>
</feature>
<dbReference type="InterPro" id="IPR036259">
    <property type="entry name" value="MFS_trans_sf"/>
</dbReference>
<feature type="transmembrane region" description="Helical" evidence="5">
    <location>
        <begin position="329"/>
        <end position="352"/>
    </location>
</feature>
<keyword evidence="4 5" id="KW-0472">Membrane</keyword>
<dbReference type="InterPro" id="IPR050360">
    <property type="entry name" value="MFS_Sugar_Transporters"/>
</dbReference>
<dbReference type="PROSITE" id="PS00216">
    <property type="entry name" value="SUGAR_TRANSPORT_1"/>
    <property type="match status" value="1"/>
</dbReference>
<dbReference type="STRING" id="181874.A0A409YDJ2"/>
<dbReference type="Proteomes" id="UP000284842">
    <property type="component" value="Unassembled WGS sequence"/>
</dbReference>
<evidence type="ECO:0008006" key="8">
    <source>
        <dbReference type="Google" id="ProtNLM"/>
    </source>
</evidence>
<dbReference type="Gene3D" id="1.20.1250.20">
    <property type="entry name" value="MFS general substrate transporter like domains"/>
    <property type="match status" value="1"/>
</dbReference>
<dbReference type="InParanoid" id="A0A409YDJ2"/>
<dbReference type="PROSITE" id="PS00217">
    <property type="entry name" value="SUGAR_TRANSPORT_2"/>
    <property type="match status" value="1"/>
</dbReference>
<sequence length="387" mass="42451">MYDCHVPLCWFVFLIRSLTLIADDVLAFGGILFGYNTGTIAMKNWLETFGKYDDELGWFLPIKDNLSLYLFFLLGLSLERSSHTPMATFLDENGLTNASVVAGIGVGTISCLVPMYQSECAPKAIRGIIVGLYQFAITIGAFLASVCLNATKDRQNHSSWQIPIAIQLSGLSFSAICLPESLRYLLFKGRETAARVALGRLLTKDADSTEVHEEYNNISTALRIESEGSSGSYLFCFKDNETRFGFRTWTGILIQAWRQLTDINFICAFPLILLYILVDLIVPQPTTVPPSFQSAGISNPFTITIITCVVNSVMAIVGLPFIDRLGRRSLLLWGAVGMCVCEFIVAIVGVTAGDIQPGGTVDLAAQRVLIASVCMHVIDFFPSSFQA</sequence>
<dbReference type="OrthoDB" id="6612291at2759"/>
<evidence type="ECO:0000256" key="3">
    <source>
        <dbReference type="ARBA" id="ARBA00022989"/>
    </source>
</evidence>
<accession>A0A409YDJ2</accession>
<dbReference type="PANTHER" id="PTHR48022">
    <property type="entry name" value="PLASTIDIC GLUCOSE TRANSPORTER 4"/>
    <property type="match status" value="1"/>
</dbReference>
<evidence type="ECO:0000256" key="5">
    <source>
        <dbReference type="SAM" id="Phobius"/>
    </source>
</evidence>
<evidence type="ECO:0000313" key="6">
    <source>
        <dbReference type="EMBL" id="PPR01080.1"/>
    </source>
</evidence>
<dbReference type="InterPro" id="IPR005829">
    <property type="entry name" value="Sugar_transporter_CS"/>
</dbReference>
<feature type="transmembrane region" description="Helical" evidence="5">
    <location>
        <begin position="263"/>
        <end position="281"/>
    </location>
</feature>
<feature type="transmembrane region" description="Helical" evidence="5">
    <location>
        <begin position="98"/>
        <end position="116"/>
    </location>
</feature>
<evidence type="ECO:0000256" key="4">
    <source>
        <dbReference type="ARBA" id="ARBA00023136"/>
    </source>
</evidence>
<comment type="caution">
    <text evidence="6">The sequence shown here is derived from an EMBL/GenBank/DDBJ whole genome shotgun (WGS) entry which is preliminary data.</text>
</comment>
<dbReference type="GO" id="GO:0016020">
    <property type="term" value="C:membrane"/>
    <property type="evidence" value="ECO:0007669"/>
    <property type="project" value="UniProtKB-SubCell"/>
</dbReference>
<feature type="transmembrane region" description="Helical" evidence="5">
    <location>
        <begin position="160"/>
        <end position="178"/>
    </location>
</feature>
<evidence type="ECO:0000256" key="2">
    <source>
        <dbReference type="ARBA" id="ARBA00022692"/>
    </source>
</evidence>
<dbReference type="GO" id="GO:0005351">
    <property type="term" value="F:carbohydrate:proton symporter activity"/>
    <property type="evidence" value="ECO:0007669"/>
    <property type="project" value="TreeGrafter"/>
</dbReference>
<gene>
    <name evidence="6" type="ORF">CVT24_000391</name>
</gene>
<dbReference type="Pfam" id="PF00083">
    <property type="entry name" value="Sugar_tr"/>
    <property type="match status" value="2"/>
</dbReference>
<feature type="transmembrane region" description="Helical" evidence="5">
    <location>
        <begin position="301"/>
        <end position="322"/>
    </location>
</feature>
<feature type="transmembrane region" description="Helical" evidence="5">
    <location>
        <begin position="56"/>
        <end position="78"/>
    </location>
</feature>
<dbReference type="EMBL" id="NHTK01001273">
    <property type="protein sequence ID" value="PPR01080.1"/>
    <property type="molecule type" value="Genomic_DNA"/>
</dbReference>
<dbReference type="SUPFAM" id="SSF103473">
    <property type="entry name" value="MFS general substrate transporter"/>
    <property type="match status" value="1"/>
</dbReference>
<organism evidence="6 7">
    <name type="scientific">Panaeolus cyanescens</name>
    <dbReference type="NCBI Taxonomy" id="181874"/>
    <lineage>
        <taxon>Eukaryota</taxon>
        <taxon>Fungi</taxon>
        <taxon>Dikarya</taxon>
        <taxon>Basidiomycota</taxon>
        <taxon>Agaricomycotina</taxon>
        <taxon>Agaricomycetes</taxon>
        <taxon>Agaricomycetidae</taxon>
        <taxon>Agaricales</taxon>
        <taxon>Agaricineae</taxon>
        <taxon>Galeropsidaceae</taxon>
        <taxon>Panaeolus</taxon>
    </lineage>
</organism>
<name>A0A409YDJ2_9AGAR</name>
<protein>
    <recommendedName>
        <fullName evidence="8">Major facilitator superfamily (MFS) profile domain-containing protein</fullName>
    </recommendedName>
</protein>
<feature type="transmembrane region" description="Helical" evidence="5">
    <location>
        <begin position="12"/>
        <end position="35"/>
    </location>
</feature>
<keyword evidence="2 5" id="KW-0812">Transmembrane</keyword>
<comment type="subcellular location">
    <subcellularLocation>
        <location evidence="1">Membrane</location>
        <topology evidence="1">Multi-pass membrane protein</topology>
    </subcellularLocation>
</comment>
<dbReference type="AlphaFoldDB" id="A0A409YDJ2"/>
<proteinExistence type="predicted"/>
<dbReference type="PANTHER" id="PTHR48022:SF17">
    <property type="entry name" value="HEXOSE TRANSPORTER"/>
    <property type="match status" value="1"/>
</dbReference>
<reference evidence="6 7" key="1">
    <citation type="journal article" date="2018" name="Evol. Lett.">
        <title>Horizontal gene cluster transfer increased hallucinogenic mushroom diversity.</title>
        <authorList>
            <person name="Reynolds H.T."/>
            <person name="Vijayakumar V."/>
            <person name="Gluck-Thaler E."/>
            <person name="Korotkin H.B."/>
            <person name="Matheny P.B."/>
            <person name="Slot J.C."/>
        </authorList>
    </citation>
    <scope>NUCLEOTIDE SEQUENCE [LARGE SCALE GENOMIC DNA]</scope>
    <source>
        <strain evidence="6 7">2629</strain>
    </source>
</reference>
<dbReference type="InterPro" id="IPR005828">
    <property type="entry name" value="MFS_sugar_transport-like"/>
</dbReference>